<gene>
    <name evidence="7" type="ORF">D0859_11160</name>
    <name evidence="6" type="ORF">D0860_07438</name>
</gene>
<evidence type="ECO:0000259" key="5">
    <source>
        <dbReference type="PROSITE" id="PS01031"/>
    </source>
</evidence>
<feature type="compositionally biased region" description="Basic residues" evidence="4">
    <location>
        <begin position="63"/>
        <end position="80"/>
    </location>
</feature>
<dbReference type="Gene3D" id="2.60.40.790">
    <property type="match status" value="1"/>
</dbReference>
<dbReference type="Proteomes" id="UP000280598">
    <property type="component" value="Unassembled WGS sequence"/>
</dbReference>
<dbReference type="AlphaFoldDB" id="A0A3M7GL52"/>
<dbReference type="SUPFAM" id="SSF49764">
    <property type="entry name" value="HSP20-like chaperones"/>
    <property type="match status" value="1"/>
</dbReference>
<dbReference type="Proteomes" id="UP000281677">
    <property type="component" value="Unassembled WGS sequence"/>
</dbReference>
<evidence type="ECO:0000313" key="7">
    <source>
        <dbReference type="EMBL" id="RMZ24792.1"/>
    </source>
</evidence>
<evidence type="ECO:0000256" key="1">
    <source>
        <dbReference type="ARBA" id="ARBA00023016"/>
    </source>
</evidence>
<reference evidence="8 9" key="1">
    <citation type="journal article" date="2018" name="BMC Genomics">
        <title>Genomic evidence for intraspecific hybridization in a clonal and extremely halotolerant yeast.</title>
        <authorList>
            <person name="Gostincar C."/>
            <person name="Stajich J.E."/>
            <person name="Zupancic J."/>
            <person name="Zalar P."/>
            <person name="Gunde-Cimerman N."/>
        </authorList>
    </citation>
    <scope>NUCLEOTIDE SEQUENCE [LARGE SCALE GENOMIC DNA]</scope>
    <source>
        <strain evidence="7 9">EXF-120</strain>
        <strain evidence="6 8">EXF-562</strain>
    </source>
</reference>
<feature type="region of interest" description="Disordered" evidence="4">
    <location>
        <begin position="49"/>
        <end position="150"/>
    </location>
</feature>
<dbReference type="PROSITE" id="PS01031">
    <property type="entry name" value="SHSP"/>
    <property type="match status" value="1"/>
</dbReference>
<keyword evidence="1" id="KW-0346">Stress response</keyword>
<evidence type="ECO:0000256" key="2">
    <source>
        <dbReference type="PROSITE-ProRule" id="PRU00285"/>
    </source>
</evidence>
<evidence type="ECO:0000313" key="9">
    <source>
        <dbReference type="Proteomes" id="UP000281677"/>
    </source>
</evidence>
<evidence type="ECO:0000256" key="3">
    <source>
        <dbReference type="RuleBase" id="RU003616"/>
    </source>
</evidence>
<dbReference type="InterPro" id="IPR008978">
    <property type="entry name" value="HSP20-like_chaperone"/>
</dbReference>
<organism evidence="6 8">
    <name type="scientific">Hortaea werneckii</name>
    <name type="common">Black yeast</name>
    <name type="synonym">Cladosporium werneckii</name>
    <dbReference type="NCBI Taxonomy" id="91943"/>
    <lineage>
        <taxon>Eukaryota</taxon>
        <taxon>Fungi</taxon>
        <taxon>Dikarya</taxon>
        <taxon>Ascomycota</taxon>
        <taxon>Pezizomycotina</taxon>
        <taxon>Dothideomycetes</taxon>
        <taxon>Dothideomycetidae</taxon>
        <taxon>Mycosphaerellales</taxon>
        <taxon>Teratosphaeriaceae</taxon>
        <taxon>Hortaea</taxon>
    </lineage>
</organism>
<dbReference type="PANTHER" id="PTHR11527">
    <property type="entry name" value="HEAT-SHOCK PROTEIN 20 FAMILY MEMBER"/>
    <property type="match status" value="1"/>
</dbReference>
<evidence type="ECO:0000313" key="6">
    <source>
        <dbReference type="EMBL" id="RMZ01896.1"/>
    </source>
</evidence>
<proteinExistence type="inferred from homology"/>
<sequence length="302" mass="32781">MPSVNYYNQTAPFWDWVAGLEERGPNHPLFGGADRGDQAESEQQRFNPWMQGWGSFPFGPMPHRGRRGGPGHPVHHHGPAHPHPPPYNWDEDHGQDATHSPEGDQAEAQHSGSDTETGHEGPSMRGRCHGRGRGGFGGRGRGGFGGRGRGGFPFADPGAMGGWGALAGKFQDQLFGNGSIEKEDEDLKPEADVFDTPEAFVVHVSLPGAKKEDIGVNWDQEKSELSIGGVIYRPGGEELLQTLALDERKVGAFERKLRLGSRANPAQVDVDGISAKLEDGILRVEVPKMDSGYVEIKKVDIQ</sequence>
<dbReference type="EMBL" id="QWIT01000394">
    <property type="protein sequence ID" value="RMZ24792.1"/>
    <property type="molecule type" value="Genomic_DNA"/>
</dbReference>
<feature type="compositionally biased region" description="Gly residues" evidence="4">
    <location>
        <begin position="133"/>
        <end position="150"/>
    </location>
</feature>
<comment type="similarity">
    <text evidence="2 3">Belongs to the small heat shock protein (HSP20) family.</text>
</comment>
<evidence type="ECO:0000313" key="8">
    <source>
        <dbReference type="Proteomes" id="UP000280598"/>
    </source>
</evidence>
<name>A0A3M7GL52_HORWE</name>
<dbReference type="InterPro" id="IPR002068">
    <property type="entry name" value="A-crystallin/Hsp20_dom"/>
</dbReference>
<dbReference type="CDD" id="cd06464">
    <property type="entry name" value="ACD_sHsps-like"/>
    <property type="match status" value="1"/>
</dbReference>
<dbReference type="VEuPathDB" id="FungiDB:BTJ68_15272"/>
<feature type="compositionally biased region" description="Basic and acidic residues" evidence="4">
    <location>
        <begin position="90"/>
        <end position="102"/>
    </location>
</feature>
<dbReference type="OrthoDB" id="5511210at2759"/>
<feature type="domain" description="SHSP" evidence="5">
    <location>
        <begin position="182"/>
        <end position="302"/>
    </location>
</feature>
<dbReference type="InterPro" id="IPR031107">
    <property type="entry name" value="Small_HSP"/>
</dbReference>
<dbReference type="Pfam" id="PF00011">
    <property type="entry name" value="HSP20"/>
    <property type="match status" value="1"/>
</dbReference>
<comment type="caution">
    <text evidence="6">The sequence shown here is derived from an EMBL/GenBank/DDBJ whole genome shotgun (WGS) entry which is preliminary data.</text>
</comment>
<protein>
    <recommendedName>
        <fullName evidence="5">SHSP domain-containing protein</fullName>
    </recommendedName>
</protein>
<evidence type="ECO:0000256" key="4">
    <source>
        <dbReference type="SAM" id="MobiDB-lite"/>
    </source>
</evidence>
<dbReference type="EMBL" id="QWIS01000200">
    <property type="protein sequence ID" value="RMZ01896.1"/>
    <property type="molecule type" value="Genomic_DNA"/>
</dbReference>
<accession>A0A3M7GL52</accession>